<comment type="caution">
    <text evidence="1">The sequence shown here is derived from an EMBL/GenBank/DDBJ whole genome shotgun (WGS) entry which is preliminary data.</text>
</comment>
<keyword evidence="2" id="KW-0808">Transferase</keyword>
<accession>A0A327WYQ3</accession>
<keyword evidence="2" id="KW-0489">Methyltransferase</keyword>
<dbReference type="GO" id="GO:0008168">
    <property type="term" value="F:methyltransferase activity"/>
    <property type="evidence" value="ECO:0007669"/>
    <property type="project" value="UniProtKB-KW"/>
</dbReference>
<dbReference type="InterPro" id="IPR010342">
    <property type="entry name" value="DUF938"/>
</dbReference>
<proteinExistence type="predicted"/>
<dbReference type="Pfam" id="PF06080">
    <property type="entry name" value="DUF938"/>
    <property type="match status" value="1"/>
</dbReference>
<dbReference type="CDD" id="cd02440">
    <property type="entry name" value="AdoMet_MTases"/>
    <property type="match status" value="1"/>
</dbReference>
<dbReference type="EMBL" id="PIPK01000013">
    <property type="protein sequence ID" value="RUO20507.1"/>
    <property type="molecule type" value="Genomic_DNA"/>
</dbReference>
<dbReference type="EMBL" id="QLMD01000013">
    <property type="protein sequence ID" value="RAJ94892.1"/>
    <property type="molecule type" value="Genomic_DNA"/>
</dbReference>
<dbReference type="Proteomes" id="UP000287865">
    <property type="component" value="Unassembled WGS sequence"/>
</dbReference>
<evidence type="ECO:0000313" key="1">
    <source>
        <dbReference type="EMBL" id="RAJ94892.1"/>
    </source>
</evidence>
<dbReference type="SUPFAM" id="SSF53335">
    <property type="entry name" value="S-adenosyl-L-methionine-dependent methyltransferases"/>
    <property type="match status" value="1"/>
</dbReference>
<organism evidence="1 3">
    <name type="scientific">Aliidiomarina maris</name>
    <dbReference type="NCBI Taxonomy" id="531312"/>
    <lineage>
        <taxon>Bacteria</taxon>
        <taxon>Pseudomonadati</taxon>
        <taxon>Pseudomonadota</taxon>
        <taxon>Gammaproteobacteria</taxon>
        <taxon>Alteromonadales</taxon>
        <taxon>Idiomarinaceae</taxon>
        <taxon>Aliidiomarina</taxon>
    </lineage>
</organism>
<dbReference type="GO" id="GO:0032259">
    <property type="term" value="P:methylation"/>
    <property type="evidence" value="ECO:0007669"/>
    <property type="project" value="UniProtKB-KW"/>
</dbReference>
<evidence type="ECO:0000313" key="2">
    <source>
        <dbReference type="EMBL" id="RUO20507.1"/>
    </source>
</evidence>
<name>A0A327WYQ3_9GAMM</name>
<dbReference type="OrthoDB" id="5563826at2"/>
<evidence type="ECO:0000313" key="3">
    <source>
        <dbReference type="Proteomes" id="UP000249203"/>
    </source>
</evidence>
<gene>
    <name evidence="1" type="ORF">B0I24_11346</name>
    <name evidence="2" type="ORF">CWE07_12125</name>
</gene>
<dbReference type="Gene3D" id="3.40.50.150">
    <property type="entry name" value="Vaccinia Virus protein VP39"/>
    <property type="match status" value="1"/>
</dbReference>
<keyword evidence="4" id="KW-1185">Reference proteome</keyword>
<evidence type="ECO:0000313" key="4">
    <source>
        <dbReference type="Proteomes" id="UP000287865"/>
    </source>
</evidence>
<sequence length="197" mass="22410">MPLPYSHACENNKDPILQVLKEILQPGQKVLEIGAGTGQHAEYFAAQLPEIEWQASDRAEHLDGLQRRFAQAGLSNLADPIELDINRQQLPRCQFDLVYTANTLHIMSWPTVERLFNGLRKVLADNGKLIIYGPFNYAGTYTSGSNELFDQSLRSRNAHMGIRDIEKVQRLADQAGFNCLQDYQMPANNRLLYFFAR</sequence>
<protein>
    <submittedName>
        <fullName evidence="2">Methylase</fullName>
    </submittedName>
    <submittedName>
        <fullName evidence="1">Uncharacterized protein DUF938</fullName>
    </submittedName>
</protein>
<reference evidence="2 4" key="1">
    <citation type="journal article" date="2018" name="Front. Microbiol.">
        <title>Genome-Based Analysis Reveals the Taxonomy and Diversity of the Family Idiomarinaceae.</title>
        <authorList>
            <person name="Liu Y."/>
            <person name="Lai Q."/>
            <person name="Shao Z."/>
        </authorList>
    </citation>
    <scope>NUCLEOTIDE SEQUENCE [LARGE SCALE GENOMIC DNA]</scope>
    <source>
        <strain evidence="2 4">CF12-14</strain>
    </source>
</reference>
<reference evidence="1 3" key="2">
    <citation type="submission" date="2018-06" db="EMBL/GenBank/DDBJ databases">
        <title>Genomic Encyclopedia of Type Strains, Phase III (KMG-III): the genomes of soil and plant-associated and newly described type strains.</title>
        <authorList>
            <person name="Whitman W."/>
        </authorList>
    </citation>
    <scope>NUCLEOTIDE SEQUENCE [LARGE SCALE GENOMIC DNA]</scope>
    <source>
        <strain evidence="1 3">CGMCC 1.15366</strain>
    </source>
</reference>
<dbReference type="RefSeq" id="WP_111570148.1">
    <property type="nucleotide sequence ID" value="NZ_PIPK01000013.1"/>
</dbReference>
<dbReference type="AlphaFoldDB" id="A0A327WYQ3"/>
<dbReference type="InterPro" id="IPR029063">
    <property type="entry name" value="SAM-dependent_MTases_sf"/>
</dbReference>
<dbReference type="PANTHER" id="PTHR20974">
    <property type="entry name" value="UPF0585 PROTEIN CG18661"/>
    <property type="match status" value="1"/>
</dbReference>
<dbReference type="PANTHER" id="PTHR20974:SF0">
    <property type="entry name" value="UPF0585 PROTEIN CG18661"/>
    <property type="match status" value="1"/>
</dbReference>
<dbReference type="Proteomes" id="UP000249203">
    <property type="component" value="Unassembled WGS sequence"/>
</dbReference>